<evidence type="ECO:0000256" key="7">
    <source>
        <dbReference type="SAM" id="Phobius"/>
    </source>
</evidence>
<evidence type="ECO:0000256" key="1">
    <source>
        <dbReference type="ARBA" id="ARBA00004167"/>
    </source>
</evidence>
<protein>
    <submittedName>
        <fullName evidence="8">Type IV secretion system protein VirB10</fullName>
    </submittedName>
</protein>
<comment type="caution">
    <text evidence="8">The sequence shown here is derived from an EMBL/GenBank/DDBJ whole genome shotgun (WGS) entry which is preliminary data.</text>
</comment>
<evidence type="ECO:0000256" key="5">
    <source>
        <dbReference type="ARBA" id="ARBA00023136"/>
    </source>
</evidence>
<keyword evidence="3 7" id="KW-0812">Transmembrane</keyword>
<evidence type="ECO:0000256" key="6">
    <source>
        <dbReference type="SAM" id="MobiDB-lite"/>
    </source>
</evidence>
<keyword evidence="4 7" id="KW-1133">Transmembrane helix</keyword>
<dbReference type="InterPro" id="IPR005498">
    <property type="entry name" value="T4SS_VirB10/TraB/TrbI"/>
</dbReference>
<evidence type="ECO:0000256" key="4">
    <source>
        <dbReference type="ARBA" id="ARBA00022989"/>
    </source>
</evidence>
<gene>
    <name evidence="8" type="ORF">J2851_006671</name>
</gene>
<dbReference type="CDD" id="cd16429">
    <property type="entry name" value="VirB10"/>
    <property type="match status" value="1"/>
</dbReference>
<name>A0ABS4SWA7_9PROT</name>
<comment type="subcellular location">
    <subcellularLocation>
        <location evidence="1">Membrane</location>
        <topology evidence="1">Single-pass membrane protein</topology>
    </subcellularLocation>
</comment>
<accession>A0ABS4SWA7</accession>
<dbReference type="InterPro" id="IPR042217">
    <property type="entry name" value="T4SS_VirB10/TrbI"/>
</dbReference>
<dbReference type="RefSeq" id="WP_209772521.1">
    <property type="nucleotide sequence ID" value="NZ_JAGINP010000036.1"/>
</dbReference>
<feature type="compositionally biased region" description="Basic and acidic residues" evidence="6">
    <location>
        <begin position="105"/>
        <end position="116"/>
    </location>
</feature>
<dbReference type="Proteomes" id="UP000781958">
    <property type="component" value="Unassembled WGS sequence"/>
</dbReference>
<feature type="transmembrane region" description="Helical" evidence="7">
    <location>
        <begin position="26"/>
        <end position="47"/>
    </location>
</feature>
<dbReference type="Gene3D" id="2.40.128.260">
    <property type="entry name" value="Type IV secretion system, VirB10/TraB/TrbI"/>
    <property type="match status" value="1"/>
</dbReference>
<dbReference type="Pfam" id="PF03743">
    <property type="entry name" value="TrbI"/>
    <property type="match status" value="1"/>
</dbReference>
<evidence type="ECO:0000313" key="8">
    <source>
        <dbReference type="EMBL" id="MBP2296853.1"/>
    </source>
</evidence>
<feature type="region of interest" description="Disordered" evidence="6">
    <location>
        <begin position="66"/>
        <end position="132"/>
    </location>
</feature>
<keyword evidence="5 7" id="KW-0472">Membrane</keyword>
<evidence type="ECO:0000313" key="9">
    <source>
        <dbReference type="Proteomes" id="UP000781958"/>
    </source>
</evidence>
<proteinExistence type="inferred from homology"/>
<keyword evidence="9" id="KW-1185">Reference proteome</keyword>
<evidence type="ECO:0000256" key="2">
    <source>
        <dbReference type="ARBA" id="ARBA00010265"/>
    </source>
</evidence>
<organism evidence="8 9">
    <name type="scientific">Azospirillum rugosum</name>
    <dbReference type="NCBI Taxonomy" id="416170"/>
    <lineage>
        <taxon>Bacteria</taxon>
        <taxon>Pseudomonadati</taxon>
        <taxon>Pseudomonadota</taxon>
        <taxon>Alphaproteobacteria</taxon>
        <taxon>Rhodospirillales</taxon>
        <taxon>Azospirillaceae</taxon>
        <taxon>Azospirillum</taxon>
    </lineage>
</organism>
<evidence type="ECO:0000256" key="3">
    <source>
        <dbReference type="ARBA" id="ARBA00022692"/>
    </source>
</evidence>
<reference evidence="8 9" key="1">
    <citation type="submission" date="2021-03" db="EMBL/GenBank/DDBJ databases">
        <title>Genomic Encyclopedia of Type Strains, Phase III (KMG-III): the genomes of soil and plant-associated and newly described type strains.</title>
        <authorList>
            <person name="Whitman W."/>
        </authorList>
    </citation>
    <scope>NUCLEOTIDE SEQUENCE [LARGE SCALE GENOMIC DNA]</scope>
    <source>
        <strain evidence="8 9">IMMIB AFH-6</strain>
    </source>
</reference>
<sequence>MTATNDTPPPPDPLARHRVITSGPHVVRILLVAAVVIGLGLAAYMLGRSQGAGGLPKLSVALGPMQPEPRLPSYEDMAPKPAPPPAPRIEKREPAPPARPQAKAAPKEDELRKKAMEAGVGGWSRKEEGTAAASAQAGASDFAAAGSDCLVPPGTPIPLLTVNRVVTERGGIVTARVTQDVWDAGFSCLAVPAGSVVTLDVGSGVTKGQKRIEVANPVITRPWPRNDTVRVVAIGTDATGAAGLAGSVEVPWLQTGLLIAASTAVDVAAAALTGGGSLIGGILGHSIDRPLDKTAKDLLDRAPVITLDAGEPVLLLLRGGLKADDFGGAH</sequence>
<comment type="similarity">
    <text evidence="2">Belongs to the TrbI/VirB10 family.</text>
</comment>
<dbReference type="EMBL" id="JAGINP010000036">
    <property type="protein sequence ID" value="MBP2296853.1"/>
    <property type="molecule type" value="Genomic_DNA"/>
</dbReference>